<keyword evidence="2" id="KW-1185">Reference proteome</keyword>
<dbReference type="RefSeq" id="WP_066977906.1">
    <property type="nucleotide sequence ID" value="NZ_LUUI01000044.1"/>
</dbReference>
<sequence length="642" mass="73252">MQSLSLIEIFTLDQPLESINILNTTRYFYDFPGYQLIVDQFDNAACAFLRIKPGENVKLTCQQNHSFQNCIAGGFLGISTSVKNPLWLVDLPKQRLINSDQTIKSEIPITLSGLSWHEKDGFSIEISCPQDSVIDIIIWQFAETFAVNDIITLSPIEAQGYFLWGSHGCISKPADLYRHVIYGAVYDLRYSWPHHKKCFSENEAHALYTVFSGLEKTTGKALYRHFQQQLVLSLIQRQADDGGWYHGMWTDSSECHYRLHASGVHLLMDEYQRTGCPQVKAALQKAVAFLSKTTDRLDCGVWFLHDSLELSEQSMHSGPFRWIANKTLGKSVSNMLVLNTHLDTTIAINRYIQLTDDKQYVDLIASALKSTRAVLSLKPANWLYKPLFWAIGLTMLPTQIAVQLPLPLRALKRIAAEYLIKKLPDIKARFPRLVMPNGYIDRELSLRTWAIDYQTINLMDLARYAKAFPDEFDETILDEGLKFTHDSGLIKRYRELSTGKQYSVGFWAEALYYRCLCKPNIKYRQWLAEAMLECHDLNFGIPPSLLGNNGEAIDFDDRSKPLQLGNPELLLANLSMGSKLEYIVVNTSFDHSITACWINEPNAAIKWLDFNASEFDKNNFIIPARQWVIGKNFSDNPEIIGQ</sequence>
<protein>
    <submittedName>
        <fullName evidence="1">Uncharacterized protein</fullName>
    </submittedName>
</protein>
<gene>
    <name evidence="1" type="ORF">A1359_03360</name>
</gene>
<organism evidence="1 2">
    <name type="scientific">Methylomonas lenta</name>
    <dbReference type="NCBI Taxonomy" id="980561"/>
    <lineage>
        <taxon>Bacteria</taxon>
        <taxon>Pseudomonadati</taxon>
        <taxon>Pseudomonadota</taxon>
        <taxon>Gammaproteobacteria</taxon>
        <taxon>Methylococcales</taxon>
        <taxon>Methylococcaceae</taxon>
        <taxon>Methylomonas</taxon>
    </lineage>
</organism>
<dbReference type="EMBL" id="LUUI01000044">
    <property type="protein sequence ID" value="OAI20510.1"/>
    <property type="molecule type" value="Genomic_DNA"/>
</dbReference>
<name>A0A177NTV0_9GAMM</name>
<dbReference type="Proteomes" id="UP000078476">
    <property type="component" value="Unassembled WGS sequence"/>
</dbReference>
<evidence type="ECO:0000313" key="1">
    <source>
        <dbReference type="EMBL" id="OAI20510.1"/>
    </source>
</evidence>
<proteinExistence type="predicted"/>
<accession>A0A177NTV0</accession>
<evidence type="ECO:0000313" key="2">
    <source>
        <dbReference type="Proteomes" id="UP000078476"/>
    </source>
</evidence>
<dbReference type="STRING" id="980561.A1359_03360"/>
<dbReference type="AlphaFoldDB" id="A0A177NTV0"/>
<reference evidence="1 2" key="1">
    <citation type="submission" date="2016-03" db="EMBL/GenBank/DDBJ databases">
        <authorList>
            <person name="Ploux O."/>
        </authorList>
    </citation>
    <scope>NUCLEOTIDE SEQUENCE [LARGE SCALE GENOMIC DNA]</scope>
    <source>
        <strain evidence="1 2">R-45370</strain>
    </source>
</reference>
<comment type="caution">
    <text evidence="1">The sequence shown here is derived from an EMBL/GenBank/DDBJ whole genome shotgun (WGS) entry which is preliminary data.</text>
</comment>
<dbReference type="OrthoDB" id="9178470at2"/>